<dbReference type="Proteomes" id="UP001194696">
    <property type="component" value="Unassembled WGS sequence"/>
</dbReference>
<evidence type="ECO:0000313" key="6">
    <source>
        <dbReference type="EMBL" id="KAG0277726.1"/>
    </source>
</evidence>
<reference evidence="6 7" key="1">
    <citation type="journal article" date="2020" name="Fungal Divers.">
        <title>Resolving the Mortierellaceae phylogeny through synthesis of multi-gene phylogenetics and phylogenomics.</title>
        <authorList>
            <person name="Vandepol N."/>
            <person name="Liber J."/>
            <person name="Desiro A."/>
            <person name="Na H."/>
            <person name="Kennedy M."/>
            <person name="Barry K."/>
            <person name="Grigoriev I.V."/>
            <person name="Miller A.N."/>
            <person name="O'Donnell K."/>
            <person name="Stajich J.E."/>
            <person name="Bonito G."/>
        </authorList>
    </citation>
    <scope>NUCLEOTIDE SEQUENCE [LARGE SCALE GENOMIC DNA]</scope>
    <source>
        <strain evidence="6 7">AD045</strain>
    </source>
</reference>
<sequence length="517" mass="58845">MYSHHQPQQLSNLSKSLPPTPSQLHPAVLHETDPVPDDYFGESDEVPLPFPIKTIVADPQTGLSLTLISALGAGSYAVVYLAKEVASGTLYALKCLSKDRLTEDEVSVQKNEVVIHTSLPKHRNIIHLFNMFETTQHLFLLLEYSSGMDMYQWISMRADRADPGSGEPYSLTTRYCVIKSVFDQVLEGVAQVHQRGIAHRDLKPENFLVEFADGQYTVKITDFGLATTDTESDEFECGSKPYMSFECRNGLEKVYNVQMADIWSLGIILINLLYHRCPWSDPCPQDSYAFSDFLKSRIDFLQGRFEDMPGPVARWLGLRAFAFDSTNKTKWRRTRPTMDEWCEWMVDFVPRMLGQIDSTLDDDNEEEAYDCEEEYRAYLAYYEDDMVGREVEGEEIEDDDSDDEDMDTQVVPIAIQSSSFNDKKHSLLDPGRAYASYHVPSDIRNQHSFTSSSAPKFDSSAFYQPTRLRQESWSDAIDMEGTEDAEMDFSAPILFEESEEDDVHRIESDDDDSGGLA</sequence>
<feature type="domain" description="Protein kinase" evidence="5">
    <location>
        <begin position="65"/>
        <end position="349"/>
    </location>
</feature>
<dbReference type="EMBL" id="JAAAIM010001530">
    <property type="protein sequence ID" value="KAG0277726.1"/>
    <property type="molecule type" value="Genomic_DNA"/>
</dbReference>
<proteinExistence type="predicted"/>
<dbReference type="Gene3D" id="1.10.510.10">
    <property type="entry name" value="Transferase(Phosphotransferase) domain 1"/>
    <property type="match status" value="1"/>
</dbReference>
<keyword evidence="2 3" id="KW-0067">ATP-binding</keyword>
<dbReference type="PANTHER" id="PTHR44167">
    <property type="entry name" value="OVARIAN-SPECIFIC SERINE/THREONINE-PROTEIN KINASE LOK-RELATED"/>
    <property type="match status" value="1"/>
</dbReference>
<dbReference type="InterPro" id="IPR011009">
    <property type="entry name" value="Kinase-like_dom_sf"/>
</dbReference>
<keyword evidence="7" id="KW-1185">Reference proteome</keyword>
<dbReference type="Pfam" id="PF00069">
    <property type="entry name" value="Pkinase"/>
    <property type="match status" value="1"/>
</dbReference>
<feature type="region of interest" description="Disordered" evidence="4">
    <location>
        <begin position="1"/>
        <end position="31"/>
    </location>
</feature>
<dbReference type="InterPro" id="IPR000719">
    <property type="entry name" value="Prot_kinase_dom"/>
</dbReference>
<evidence type="ECO:0000256" key="2">
    <source>
        <dbReference type="ARBA" id="ARBA00022840"/>
    </source>
</evidence>
<dbReference type="PANTHER" id="PTHR44167:SF24">
    <property type="entry name" value="SERINE_THREONINE-PROTEIN KINASE CHK2"/>
    <property type="match status" value="1"/>
</dbReference>
<feature type="region of interest" description="Disordered" evidence="4">
    <location>
        <begin position="496"/>
        <end position="517"/>
    </location>
</feature>
<feature type="compositionally biased region" description="Acidic residues" evidence="4">
    <location>
        <begin position="508"/>
        <end position="517"/>
    </location>
</feature>
<evidence type="ECO:0000259" key="5">
    <source>
        <dbReference type="PROSITE" id="PS50011"/>
    </source>
</evidence>
<keyword evidence="1 3" id="KW-0547">Nucleotide-binding</keyword>
<evidence type="ECO:0000313" key="7">
    <source>
        <dbReference type="Proteomes" id="UP001194696"/>
    </source>
</evidence>
<protein>
    <recommendedName>
        <fullName evidence="5">Protein kinase domain-containing protein</fullName>
    </recommendedName>
</protein>
<dbReference type="SMART" id="SM00220">
    <property type="entry name" value="S_TKc"/>
    <property type="match status" value="1"/>
</dbReference>
<name>A0ABQ7JKI1_9FUNG</name>
<dbReference type="InterPro" id="IPR008271">
    <property type="entry name" value="Ser/Thr_kinase_AS"/>
</dbReference>
<dbReference type="PROSITE" id="PS00107">
    <property type="entry name" value="PROTEIN_KINASE_ATP"/>
    <property type="match status" value="1"/>
</dbReference>
<dbReference type="PROSITE" id="PS50011">
    <property type="entry name" value="PROTEIN_KINASE_DOM"/>
    <property type="match status" value="1"/>
</dbReference>
<accession>A0ABQ7JKI1</accession>
<comment type="caution">
    <text evidence="6">The sequence shown here is derived from an EMBL/GenBank/DDBJ whole genome shotgun (WGS) entry which is preliminary data.</text>
</comment>
<dbReference type="SUPFAM" id="SSF56112">
    <property type="entry name" value="Protein kinase-like (PK-like)"/>
    <property type="match status" value="1"/>
</dbReference>
<evidence type="ECO:0000256" key="4">
    <source>
        <dbReference type="SAM" id="MobiDB-lite"/>
    </source>
</evidence>
<feature type="non-terminal residue" evidence="6">
    <location>
        <position position="517"/>
    </location>
</feature>
<evidence type="ECO:0000256" key="3">
    <source>
        <dbReference type="PROSITE-ProRule" id="PRU10141"/>
    </source>
</evidence>
<gene>
    <name evidence="6" type="ORF">BGZ96_002750</name>
</gene>
<organism evidence="6 7">
    <name type="scientific">Linnemannia gamsii</name>
    <dbReference type="NCBI Taxonomy" id="64522"/>
    <lineage>
        <taxon>Eukaryota</taxon>
        <taxon>Fungi</taxon>
        <taxon>Fungi incertae sedis</taxon>
        <taxon>Mucoromycota</taxon>
        <taxon>Mortierellomycotina</taxon>
        <taxon>Mortierellomycetes</taxon>
        <taxon>Mortierellales</taxon>
        <taxon>Mortierellaceae</taxon>
        <taxon>Linnemannia</taxon>
    </lineage>
</organism>
<feature type="binding site" evidence="3">
    <location>
        <position position="94"/>
    </location>
    <ligand>
        <name>ATP</name>
        <dbReference type="ChEBI" id="CHEBI:30616"/>
    </ligand>
</feature>
<dbReference type="PROSITE" id="PS00108">
    <property type="entry name" value="PROTEIN_KINASE_ST"/>
    <property type="match status" value="1"/>
</dbReference>
<dbReference type="InterPro" id="IPR017441">
    <property type="entry name" value="Protein_kinase_ATP_BS"/>
</dbReference>
<evidence type="ECO:0000256" key="1">
    <source>
        <dbReference type="ARBA" id="ARBA00022741"/>
    </source>
</evidence>
<feature type="compositionally biased region" description="Polar residues" evidence="4">
    <location>
        <begin position="1"/>
        <end position="17"/>
    </location>
</feature>